<dbReference type="STRING" id="270918.APR42_16435"/>
<sequence>MKFWSVLFIFVLSLQLLAQDTEKISWDKTRLLKWEDFKANPKKHLPYKANTNSGLSFSWNATKSSDETIFTYEVGSNFYPKRSWVKEIEEVDYLLAHEQLHFDITELHSRKLRKALSNYEPGPKMKKELNDIYSEIELQRQQMQNQFDKETNHSINKEAEYQWRKFVEKEMNKLSEYSS</sequence>
<gene>
    <name evidence="3" type="ORF">APR42_16435</name>
</gene>
<dbReference type="OrthoDB" id="5431540at2"/>
<evidence type="ECO:0000313" key="3">
    <source>
        <dbReference type="EMBL" id="KRG29413.1"/>
    </source>
</evidence>
<keyword evidence="2" id="KW-0732">Signal</keyword>
<protein>
    <recommendedName>
        <fullName evidence="5">DUF922 domain-containing protein</fullName>
    </recommendedName>
</protein>
<proteinExistence type="predicted"/>
<keyword evidence="4" id="KW-1185">Reference proteome</keyword>
<feature type="coiled-coil region" evidence="1">
    <location>
        <begin position="126"/>
        <end position="153"/>
    </location>
</feature>
<organism evidence="3 4">
    <name type="scientific">Salegentibacter mishustinae</name>
    <dbReference type="NCBI Taxonomy" id="270918"/>
    <lineage>
        <taxon>Bacteria</taxon>
        <taxon>Pseudomonadati</taxon>
        <taxon>Bacteroidota</taxon>
        <taxon>Flavobacteriia</taxon>
        <taxon>Flavobacteriales</taxon>
        <taxon>Flavobacteriaceae</taxon>
        <taxon>Salegentibacter</taxon>
    </lineage>
</organism>
<dbReference type="AlphaFoldDB" id="A0A0Q9Z8W8"/>
<name>A0A0Q9Z8W8_9FLAO</name>
<dbReference type="InterPro" id="IPR010321">
    <property type="entry name" value="DUF922"/>
</dbReference>
<comment type="caution">
    <text evidence="3">The sequence shown here is derived from an EMBL/GenBank/DDBJ whole genome shotgun (WGS) entry which is preliminary data.</text>
</comment>
<dbReference type="RefSeq" id="WP_057481332.1">
    <property type="nucleotide sequence ID" value="NZ_BMWR01000006.1"/>
</dbReference>
<evidence type="ECO:0000313" key="4">
    <source>
        <dbReference type="Proteomes" id="UP000051643"/>
    </source>
</evidence>
<dbReference type="EMBL" id="LKTP01000010">
    <property type="protein sequence ID" value="KRG29413.1"/>
    <property type="molecule type" value="Genomic_DNA"/>
</dbReference>
<evidence type="ECO:0000256" key="2">
    <source>
        <dbReference type="SAM" id="SignalP"/>
    </source>
</evidence>
<evidence type="ECO:0008006" key="5">
    <source>
        <dbReference type="Google" id="ProtNLM"/>
    </source>
</evidence>
<evidence type="ECO:0000256" key="1">
    <source>
        <dbReference type="SAM" id="Coils"/>
    </source>
</evidence>
<feature type="chain" id="PRO_5006389215" description="DUF922 domain-containing protein" evidence="2">
    <location>
        <begin position="19"/>
        <end position="179"/>
    </location>
</feature>
<dbReference type="Pfam" id="PF06037">
    <property type="entry name" value="DUF922"/>
    <property type="match status" value="1"/>
</dbReference>
<keyword evidence="1" id="KW-0175">Coiled coil</keyword>
<reference evidence="3" key="1">
    <citation type="submission" date="2015-10" db="EMBL/GenBank/DDBJ databases">
        <title>Draft genome sequence of Salegentibacter mishustinae KCTC 12263.</title>
        <authorList>
            <person name="Lin W."/>
            <person name="Zheng Q."/>
        </authorList>
    </citation>
    <scope>NUCLEOTIDE SEQUENCE [LARGE SCALE GENOMIC DNA]</scope>
    <source>
        <strain evidence="3">KCTC 12263</strain>
    </source>
</reference>
<dbReference type="Proteomes" id="UP000051643">
    <property type="component" value="Unassembled WGS sequence"/>
</dbReference>
<accession>A0A0Q9Z8W8</accession>
<feature type="signal peptide" evidence="2">
    <location>
        <begin position="1"/>
        <end position="18"/>
    </location>
</feature>